<evidence type="ECO:0000313" key="2">
    <source>
        <dbReference type="Proteomes" id="UP000198337"/>
    </source>
</evidence>
<evidence type="ECO:0000313" key="1">
    <source>
        <dbReference type="EMBL" id="SNR28429.1"/>
    </source>
</evidence>
<reference evidence="1 2" key="1">
    <citation type="submission" date="2017-06" db="EMBL/GenBank/DDBJ databases">
        <authorList>
            <person name="Varghese N."/>
            <person name="Submissions S."/>
        </authorList>
    </citation>
    <scope>NUCLEOTIDE SEQUENCE [LARGE SCALE GENOMIC DNA]</scope>
    <source>
        <strain evidence="1 2">DSM 19840</strain>
    </source>
</reference>
<accession>A0ABY1SE13</accession>
<name>A0ABY1SE13_9FLAO</name>
<dbReference type="EMBL" id="FZNV01000001">
    <property type="protein sequence ID" value="SNR28429.1"/>
    <property type="molecule type" value="Genomic_DNA"/>
</dbReference>
<dbReference type="InterPro" id="IPR001969">
    <property type="entry name" value="Aspartic_peptidase_AS"/>
</dbReference>
<protein>
    <submittedName>
        <fullName evidence="1">Aspartyl protease</fullName>
    </submittedName>
</protein>
<dbReference type="Pfam" id="PF13650">
    <property type="entry name" value="Asp_protease_2"/>
    <property type="match status" value="1"/>
</dbReference>
<dbReference type="PROSITE" id="PS00141">
    <property type="entry name" value="ASP_PROTEASE"/>
    <property type="match status" value="1"/>
</dbReference>
<proteinExistence type="predicted"/>
<dbReference type="SUPFAM" id="SSF50630">
    <property type="entry name" value="Acid proteases"/>
    <property type="match status" value="1"/>
</dbReference>
<comment type="caution">
    <text evidence="1">The sequence shown here is derived from an EMBL/GenBank/DDBJ whole genome shotgun (WGS) entry which is preliminary data.</text>
</comment>
<dbReference type="CDD" id="cd05483">
    <property type="entry name" value="retropepsin_like_bacteria"/>
    <property type="match status" value="1"/>
</dbReference>
<dbReference type="InterPro" id="IPR034122">
    <property type="entry name" value="Retropepsin-like_bacterial"/>
</dbReference>
<dbReference type="Proteomes" id="UP000198337">
    <property type="component" value="Unassembled WGS sequence"/>
</dbReference>
<gene>
    <name evidence="1" type="ORF">SAMN04488009_0788</name>
</gene>
<keyword evidence="1" id="KW-0645">Protease</keyword>
<dbReference type="GO" id="GO:0008233">
    <property type="term" value="F:peptidase activity"/>
    <property type="evidence" value="ECO:0007669"/>
    <property type="project" value="UniProtKB-KW"/>
</dbReference>
<sequence length="149" mass="16462">MSSLKDFLKKKKYVCIPLTLTATNHFELNAKINDITGRFILDTGASNTCIGIDQIDNFGLISKESKIKAAGAGATNMDTLVSKKNTVHIGSWEYKKLKIVLFDLKHVNEALTAHNAEPVNGIIGADILKKSNAIIDYGKKRLYLKAKKR</sequence>
<keyword evidence="2" id="KW-1185">Reference proteome</keyword>
<dbReference type="RefSeq" id="WP_089259260.1">
    <property type="nucleotide sequence ID" value="NZ_FZNV01000001.1"/>
</dbReference>
<dbReference type="InterPro" id="IPR021109">
    <property type="entry name" value="Peptidase_aspartic_dom_sf"/>
</dbReference>
<organism evidence="1 2">
    <name type="scientific">Maribacter sedimenticola</name>
    <dbReference type="NCBI Taxonomy" id="228956"/>
    <lineage>
        <taxon>Bacteria</taxon>
        <taxon>Pseudomonadati</taxon>
        <taxon>Bacteroidota</taxon>
        <taxon>Flavobacteriia</taxon>
        <taxon>Flavobacteriales</taxon>
        <taxon>Flavobacteriaceae</taxon>
        <taxon>Maribacter</taxon>
    </lineage>
</organism>
<keyword evidence="1" id="KW-0378">Hydrolase</keyword>
<dbReference type="GO" id="GO:0006508">
    <property type="term" value="P:proteolysis"/>
    <property type="evidence" value="ECO:0007669"/>
    <property type="project" value="UniProtKB-KW"/>
</dbReference>
<dbReference type="Gene3D" id="2.40.70.10">
    <property type="entry name" value="Acid Proteases"/>
    <property type="match status" value="1"/>
</dbReference>